<gene>
    <name evidence="3" type="ORF">PhaeoP97_01900</name>
</gene>
<evidence type="ECO:0000259" key="2">
    <source>
        <dbReference type="Pfam" id="PF19658"/>
    </source>
</evidence>
<dbReference type="KEGG" id="php:PhaeoP97_01900"/>
<proteinExistence type="predicted"/>
<evidence type="ECO:0000313" key="4">
    <source>
        <dbReference type="Proteomes" id="UP000183859"/>
    </source>
</evidence>
<sequence length="511" mass="57031">MGNLSQADFNEINRLSVLQVAALSARAALRLIPHALLEARDDAATYSRLSEVLRALLSVYALDVSQATIEQIQKLNIDEQKNNLTKRLEECAKSNVDQQSSMYMVLKLSRSFLFTLKVFKYHREPRMIEEAKGGFLNILNIFVSGDFDDRFNIVKGVVLDLNSKDLDRILDAPLYCVDQVADRNAIAGLRRKDFSSSDTIGAFWLGWFKSVVSGSGASWKLGQEIVWTSPQIWKSTAEFEMVLMRRAIALLFEEGGVSGSEERIPIIESKIEKMKSDLDGIEDSIVSSKDAYKSLMQNASDVLAVSRKEATNILTEVEGRVSDINSEIDSKISAALETENLKSPIELWSNKSKKHRKRSVFSFLLFLFSLLVIMAIAYLGIDNLSWALKDAGDSQTTEFSLITRVLPSGHFWATLSLLVTMITLVLWFARLQMKIYLAERHLSMDSEERAAFADSYVRLVAMSDTSDEAIGQRSIVYASLFRPSSDGIVKDEGGMDPSISAALSKLLANVK</sequence>
<dbReference type="RefSeq" id="WP_072504850.1">
    <property type="nucleotide sequence ID" value="NZ_CP016364.1"/>
</dbReference>
<keyword evidence="1" id="KW-0812">Transmembrane</keyword>
<evidence type="ECO:0000313" key="3">
    <source>
        <dbReference type="EMBL" id="APG47311.1"/>
    </source>
</evidence>
<dbReference type="AlphaFoldDB" id="A0A1L3I5J9"/>
<feature type="transmembrane region" description="Helical" evidence="1">
    <location>
        <begin position="409"/>
        <end position="429"/>
    </location>
</feature>
<keyword evidence="1" id="KW-0472">Membrane</keyword>
<keyword evidence="4" id="KW-1185">Reference proteome</keyword>
<dbReference type="EMBL" id="CP016364">
    <property type="protein sequence ID" value="APG47311.1"/>
    <property type="molecule type" value="Genomic_DNA"/>
</dbReference>
<keyword evidence="1" id="KW-1133">Transmembrane helix</keyword>
<dbReference type="Pfam" id="PF19658">
    <property type="entry name" value="DUF6161"/>
    <property type="match status" value="1"/>
</dbReference>
<dbReference type="Proteomes" id="UP000183859">
    <property type="component" value="Chromosome"/>
</dbReference>
<feature type="transmembrane region" description="Helical" evidence="1">
    <location>
        <begin position="360"/>
        <end position="381"/>
    </location>
</feature>
<feature type="domain" description="DUF6161" evidence="2">
    <location>
        <begin position="282"/>
        <end position="492"/>
    </location>
</feature>
<dbReference type="OrthoDB" id="7444701at2"/>
<accession>A0A1L3I5J9</accession>
<organism evidence="3 4">
    <name type="scientific">Phaeobacter porticola</name>
    <dbReference type="NCBI Taxonomy" id="1844006"/>
    <lineage>
        <taxon>Bacteria</taxon>
        <taxon>Pseudomonadati</taxon>
        <taxon>Pseudomonadota</taxon>
        <taxon>Alphaproteobacteria</taxon>
        <taxon>Rhodobacterales</taxon>
        <taxon>Roseobacteraceae</taxon>
        <taxon>Phaeobacter</taxon>
    </lineage>
</organism>
<dbReference type="InterPro" id="IPR046159">
    <property type="entry name" value="DUF6161"/>
</dbReference>
<protein>
    <recommendedName>
        <fullName evidence="2">DUF6161 domain-containing protein</fullName>
    </recommendedName>
</protein>
<dbReference type="STRING" id="1844006.PhaeoP97_01900"/>
<name>A0A1L3I5J9_9RHOB</name>
<evidence type="ECO:0000256" key="1">
    <source>
        <dbReference type="SAM" id="Phobius"/>
    </source>
</evidence>
<reference evidence="4" key="1">
    <citation type="submission" date="2016-07" db="EMBL/GenBank/DDBJ databases">
        <title>Phaeobacter portensis sp. nov., a tropodithietic acid producing bacterium isolated from a German harbor.</title>
        <authorList>
            <person name="Freese H.M."/>
            <person name="Bunk B."/>
            <person name="Breider S."/>
            <person name="Brinkhoff T."/>
        </authorList>
    </citation>
    <scope>NUCLEOTIDE SEQUENCE [LARGE SCALE GENOMIC DNA]</scope>
    <source>
        <strain evidence="4">P97</strain>
    </source>
</reference>